<dbReference type="Proteomes" id="UP000696280">
    <property type="component" value="Unassembled WGS sequence"/>
</dbReference>
<gene>
    <name evidence="1" type="ORF">HYFRA_00000206</name>
</gene>
<dbReference type="EMBL" id="CAJVRL010000081">
    <property type="protein sequence ID" value="CAG8957866.1"/>
    <property type="molecule type" value="Genomic_DNA"/>
</dbReference>
<dbReference type="AlphaFoldDB" id="A0A9N9L151"/>
<keyword evidence="2" id="KW-1185">Reference proteome</keyword>
<organism evidence="1 2">
    <name type="scientific">Hymenoscyphus fraxineus</name>
    <dbReference type="NCBI Taxonomy" id="746836"/>
    <lineage>
        <taxon>Eukaryota</taxon>
        <taxon>Fungi</taxon>
        <taxon>Dikarya</taxon>
        <taxon>Ascomycota</taxon>
        <taxon>Pezizomycotina</taxon>
        <taxon>Leotiomycetes</taxon>
        <taxon>Helotiales</taxon>
        <taxon>Helotiaceae</taxon>
        <taxon>Hymenoscyphus</taxon>
    </lineage>
</organism>
<reference evidence="1" key="1">
    <citation type="submission" date="2021-07" db="EMBL/GenBank/DDBJ databases">
        <authorList>
            <person name="Durling M."/>
        </authorList>
    </citation>
    <scope>NUCLEOTIDE SEQUENCE</scope>
</reference>
<proteinExistence type="predicted"/>
<accession>A0A9N9L151</accession>
<sequence>MHLCDILYHLSDKRLNDLIKYYISRILKENNSKSPDPKLILKDPKLVCKFWETLPDKFLEASDRPKPEDENAYIQGLHKDFETYVWRKKDEIEDFKNDLRRLEYRRRVLGQIKEDLDSVDDYDYEIIGDKQDFDRVKTDITRDLDNREKAYYEQMPVEKTALAMIAMDDELKQKIEDHRNLLEISEFCK</sequence>
<name>A0A9N9L151_9HELO</name>
<evidence type="ECO:0000313" key="1">
    <source>
        <dbReference type="EMBL" id="CAG8957866.1"/>
    </source>
</evidence>
<protein>
    <submittedName>
        <fullName evidence="1">Uncharacterized protein</fullName>
    </submittedName>
</protein>
<evidence type="ECO:0000313" key="2">
    <source>
        <dbReference type="Proteomes" id="UP000696280"/>
    </source>
</evidence>
<comment type="caution">
    <text evidence="1">The sequence shown here is derived from an EMBL/GenBank/DDBJ whole genome shotgun (WGS) entry which is preliminary data.</text>
</comment>